<dbReference type="GeneID" id="39859049"/>
<dbReference type="AlphaFoldDB" id="A0A1H6C0P3"/>
<sequence length="137" mass="15654">MSKEFNRIQIGTDATNRLRMLKGNTGLTPNYLCRIGLCYSLNEPRPPNPQEYDNDGQTFNRYTLLGEHDALYMALLKERLIQEDKDPEEDLYDEFVAHLNRGVIRVHGNISDLSDFQALIPNSLKEDTDVEPDSGLP</sequence>
<dbReference type="InterPro" id="IPR038472">
    <property type="entry name" value="DndE_sf"/>
</dbReference>
<accession>A0A1H6C0P3</accession>
<keyword evidence="3" id="KW-1185">Reference proteome</keyword>
<name>A0A1H6C0P3_9EURY</name>
<evidence type="ECO:0000313" key="1">
    <source>
        <dbReference type="EMBL" id="QCC48522.1"/>
    </source>
</evidence>
<reference evidence="2 3" key="1">
    <citation type="submission" date="2016-10" db="EMBL/GenBank/DDBJ databases">
        <authorList>
            <person name="de Groot N.N."/>
        </authorList>
    </citation>
    <scope>NUCLEOTIDE SEQUENCE [LARGE SCALE GENOMIC DNA]</scope>
    <source>
        <strain evidence="2 3">CGMCC 1.10331</strain>
    </source>
</reference>
<dbReference type="EMBL" id="FNVN01000006">
    <property type="protein sequence ID" value="SEG66534.1"/>
    <property type="molecule type" value="Genomic_DNA"/>
</dbReference>
<dbReference type="Proteomes" id="UP000236740">
    <property type="component" value="Unassembled WGS sequence"/>
</dbReference>
<dbReference type="RefSeq" id="WP_103992759.1">
    <property type="nucleotide sequence ID" value="NZ_CP031311.1"/>
</dbReference>
<evidence type="ECO:0000313" key="4">
    <source>
        <dbReference type="Proteomes" id="UP000296733"/>
    </source>
</evidence>
<protein>
    <submittedName>
        <fullName evidence="2">DNA sulfur modification protein DndE</fullName>
    </submittedName>
</protein>
<evidence type="ECO:0000313" key="3">
    <source>
        <dbReference type="Proteomes" id="UP000236740"/>
    </source>
</evidence>
<dbReference type="Proteomes" id="UP000296733">
    <property type="component" value="Chromosome"/>
</dbReference>
<evidence type="ECO:0000313" key="2">
    <source>
        <dbReference type="EMBL" id="SEG66534.1"/>
    </source>
</evidence>
<dbReference type="Gene3D" id="1.10.1220.160">
    <property type="entry name" value="DNA sulphur modification protein DndE"/>
    <property type="match status" value="1"/>
</dbReference>
<proteinExistence type="predicted"/>
<dbReference type="KEGG" id="hlm:DV707_13110"/>
<dbReference type="Pfam" id="PF08870">
    <property type="entry name" value="DndE"/>
    <property type="match status" value="1"/>
</dbReference>
<dbReference type="REBASE" id="307969">
    <property type="entry name" value="M.Hli10331DndEP"/>
</dbReference>
<organism evidence="2 3">
    <name type="scientific">Halobellus limi</name>
    <dbReference type="NCBI Taxonomy" id="699433"/>
    <lineage>
        <taxon>Archaea</taxon>
        <taxon>Methanobacteriati</taxon>
        <taxon>Methanobacteriota</taxon>
        <taxon>Stenosarchaea group</taxon>
        <taxon>Halobacteria</taxon>
        <taxon>Halobacteriales</taxon>
        <taxon>Haloferacaceae</taxon>
        <taxon>Halobellus</taxon>
    </lineage>
</organism>
<gene>
    <name evidence="1" type="primary">dndE</name>
    <name evidence="1" type="ORF">DV707_13110</name>
    <name evidence="2" type="ORF">SAMN04488133_3110</name>
</gene>
<dbReference type="EMBL" id="CP031311">
    <property type="protein sequence ID" value="QCC48522.1"/>
    <property type="molecule type" value="Genomic_DNA"/>
</dbReference>
<reference evidence="1 4" key="2">
    <citation type="journal article" date="2019" name="Nat. Commun.">
        <title>A new type of DNA phosphorothioation-based antiviral system in archaea.</title>
        <authorList>
            <person name="Xiong L."/>
            <person name="Liu S."/>
            <person name="Chen S."/>
            <person name="Xiao Y."/>
            <person name="Zhu B."/>
            <person name="Gao Y."/>
            <person name="Zhang Y."/>
            <person name="Chen B."/>
            <person name="Luo J."/>
            <person name="Deng Z."/>
            <person name="Chen X."/>
            <person name="Wang L."/>
            <person name="Chen S."/>
        </authorList>
    </citation>
    <scope>NUCLEOTIDE SEQUENCE [LARGE SCALE GENOMIC DNA]</scope>
    <source>
        <strain evidence="1 4">CGMCC 1.10331</strain>
    </source>
</reference>
<dbReference type="OrthoDB" id="191422at2157"/>
<dbReference type="InterPro" id="IPR014969">
    <property type="entry name" value="DNA_S_DndE"/>
</dbReference>
<dbReference type="NCBIfam" id="TIGR03184">
    <property type="entry name" value="DNA_S_dndE"/>
    <property type="match status" value="1"/>
</dbReference>